<dbReference type="AlphaFoldDB" id="A0A167NTW3"/>
<organism evidence="2 3">
    <name type="scientific">Niveomyces insectorum RCEF 264</name>
    <dbReference type="NCBI Taxonomy" id="1081102"/>
    <lineage>
        <taxon>Eukaryota</taxon>
        <taxon>Fungi</taxon>
        <taxon>Dikarya</taxon>
        <taxon>Ascomycota</taxon>
        <taxon>Pezizomycotina</taxon>
        <taxon>Sordariomycetes</taxon>
        <taxon>Hypocreomycetidae</taxon>
        <taxon>Hypocreales</taxon>
        <taxon>Cordycipitaceae</taxon>
        <taxon>Niveomyces</taxon>
    </lineage>
</organism>
<dbReference type="EMBL" id="AZHD01000018">
    <property type="protein sequence ID" value="OAA55918.1"/>
    <property type="molecule type" value="Genomic_DNA"/>
</dbReference>
<keyword evidence="3" id="KW-1185">Reference proteome</keyword>
<sequence>MAALPPRKTAAMVSTTTVRSIRVKTASNAFSADTHNHNNNNNNDSIACFLDSPNGGVRRL</sequence>
<gene>
    <name evidence="2" type="ORF">SPI_08125</name>
</gene>
<protein>
    <submittedName>
        <fullName evidence="2">Uncharacterized protein</fullName>
    </submittedName>
</protein>
<reference evidence="2 3" key="1">
    <citation type="journal article" date="2016" name="Genome Biol. Evol.">
        <title>Divergent and convergent evolution of fungal pathogenicity.</title>
        <authorList>
            <person name="Shang Y."/>
            <person name="Xiao G."/>
            <person name="Zheng P."/>
            <person name="Cen K."/>
            <person name="Zhan S."/>
            <person name="Wang C."/>
        </authorList>
    </citation>
    <scope>NUCLEOTIDE SEQUENCE [LARGE SCALE GENOMIC DNA]</scope>
    <source>
        <strain evidence="2 3">RCEF 264</strain>
    </source>
</reference>
<feature type="region of interest" description="Disordered" evidence="1">
    <location>
        <begin position="29"/>
        <end position="60"/>
    </location>
</feature>
<dbReference type="Proteomes" id="UP000076874">
    <property type="component" value="Unassembled WGS sequence"/>
</dbReference>
<name>A0A167NTW3_9HYPO</name>
<proteinExistence type="predicted"/>
<evidence type="ECO:0000256" key="1">
    <source>
        <dbReference type="SAM" id="MobiDB-lite"/>
    </source>
</evidence>
<comment type="caution">
    <text evidence="2">The sequence shown here is derived from an EMBL/GenBank/DDBJ whole genome shotgun (WGS) entry which is preliminary data.</text>
</comment>
<evidence type="ECO:0000313" key="3">
    <source>
        <dbReference type="Proteomes" id="UP000076874"/>
    </source>
</evidence>
<evidence type="ECO:0000313" key="2">
    <source>
        <dbReference type="EMBL" id="OAA55918.1"/>
    </source>
</evidence>
<accession>A0A167NTW3</accession>